<dbReference type="EMBL" id="CP009149">
    <property type="protein sequence ID" value="AIJ05342.1"/>
    <property type="molecule type" value="Genomic_DNA"/>
</dbReference>
<dbReference type="GO" id="GO:0006302">
    <property type="term" value="P:double-strand break repair"/>
    <property type="evidence" value="ECO:0007669"/>
    <property type="project" value="TreeGrafter"/>
</dbReference>
<dbReference type="InterPro" id="IPR016195">
    <property type="entry name" value="Pol/histidinol_Pase-like"/>
</dbReference>
<dbReference type="GeneID" id="24891092"/>
<dbReference type="RefSeq" id="WP_048201543.1">
    <property type="nucleotide sequence ID" value="NZ_CP009149.1"/>
</dbReference>
<dbReference type="SUPFAM" id="SSF89550">
    <property type="entry name" value="PHP domain-like"/>
    <property type="match status" value="1"/>
</dbReference>
<protein>
    <recommendedName>
        <fullName evidence="4">ATPase involved in DNA repair</fullName>
    </recommendedName>
</protein>
<dbReference type="AlphaFoldDB" id="A0A076LET6"/>
<evidence type="ECO:0008006" key="4">
    <source>
        <dbReference type="Google" id="ProtNLM"/>
    </source>
</evidence>
<dbReference type="HOGENOM" id="CLU_006611_0_1_2"/>
<evidence type="ECO:0000313" key="3">
    <source>
        <dbReference type="Proteomes" id="UP000028781"/>
    </source>
</evidence>
<dbReference type="InterPro" id="IPR054787">
    <property type="entry name" value="TrlF_ATPase"/>
</dbReference>
<organism evidence="2 3">
    <name type="scientific">Methanocaldococcus bathoardescens</name>
    <dbReference type="NCBI Taxonomy" id="1301915"/>
    <lineage>
        <taxon>Archaea</taxon>
        <taxon>Methanobacteriati</taxon>
        <taxon>Methanobacteriota</taxon>
        <taxon>Methanomada group</taxon>
        <taxon>Methanococci</taxon>
        <taxon>Methanococcales</taxon>
        <taxon>Methanocaldococcaceae</taxon>
        <taxon>Methanocaldococcus</taxon>
    </lineage>
</organism>
<sequence length="929" mass="109298">MNRGSEWRKWDLHVHTPASYYHNFRFSDEEEKEKYNGDIWEKYIDELEKIQDVAVIGITDYFSIEGYKKILEYRKKGRLQNFYLILPNIEFRLDKFLSSRKDEQPKRLNYHVIFSNEIDPEIIEKEFLEELHIKTPNGEVRKLTRRNIEEIGRILKKQHDKFKNYSDYFVGCMNITVSLDEIIKVLKEKESIFGGKYLLVLPEERWCLMDWDGQDHLTRKELLVKSHAIFSANPNTRDWALGKKHKNPKDFINEFGSLKPCIHGSDAHKFDKLCKPDNNRFCWIKADPTFEGLKQIIYEPEERVRIQEDNPEPRKSIYTLSSIKISNSKISDELEIEELEIPLNPNLVTVIGGKGSGKTALLDLIANCFEDRCKRSGIDKNSFVQRIEEQKPDLTVEISFIGDDVENFSKKLIEEKFFQHSKITYLPQGKIEEYSEDREKLHEKIKEIIFSNKDVMDSEYKQKFEKLLEEIDILKKDIEDLNSEIYKLEIDTDPEKVKDIENKKSIKIGELKDKENKLQDIIKKIGEDSENKVKNLRKEEAALRSRHSKLETIKNDLLKLQDKIENFLVINSEIDKLNSNFRELNIPVNISHIDLKSYLDKINETMGIVQSEINNVVSQINSIKEDLNKLLGIEKEHDTLLNEINNINDEIELLDDKLKEINEKKEKIKKLDEERKDKYIKFIQKHVELKDVYKKIIEVFSNGKDDILNNIDFKSNIFFDRSKFEDVGEDILDGRKVTLEQISSLAEKLYEIISSDDIEKLPSKIEDYINEAFKFKQFLKKTRTNLDFYNWVFGNYFSLSTEIFFNGTPMDKLSIGQKGTVLLKIFLAEGDHPLIIDQPEDNLDNKFIYETLVNAFREAKKKRQIIISTHNANLVVNTDAEQVIVAEFKNNKISYRWGSIENEQIRRDITKLLEGGEEAFKKREEKYGI</sequence>
<feature type="coiled-coil region" evidence="1">
    <location>
        <begin position="630"/>
        <end position="681"/>
    </location>
</feature>
<name>A0A076LET6_9EURY</name>
<dbReference type="OrthoDB" id="359478at2157"/>
<keyword evidence="3" id="KW-1185">Reference proteome</keyword>
<proteinExistence type="predicted"/>
<dbReference type="InterPro" id="IPR027417">
    <property type="entry name" value="P-loop_NTPase"/>
</dbReference>
<dbReference type="Gene3D" id="3.20.20.140">
    <property type="entry name" value="Metal-dependent hydrolases"/>
    <property type="match status" value="1"/>
</dbReference>
<evidence type="ECO:0000256" key="1">
    <source>
        <dbReference type="SAM" id="Coils"/>
    </source>
</evidence>
<evidence type="ECO:0000313" key="2">
    <source>
        <dbReference type="EMBL" id="AIJ05342.1"/>
    </source>
</evidence>
<dbReference type="PANTHER" id="PTHR32182:SF22">
    <property type="entry name" value="ATP-DEPENDENT ENDONUCLEASE, OLD FAMILY-RELATED"/>
    <property type="match status" value="1"/>
</dbReference>
<reference evidence="2 3" key="1">
    <citation type="journal article" date="2015" name="Int. J. Syst. Evol. Microbiol.">
        <title>M ethanocaldococcus bathoardescens sp. nov., a hyperthermophilic methanogen isolated from a volcanically active deep-sea hydrothermal vent.</title>
        <authorList>
            <person name="Stewart L.C."/>
            <person name="Jung J.H."/>
            <person name="Kim Y.T."/>
            <person name="Kwon S.W."/>
            <person name="Park C.S."/>
            <person name="Holden J.F."/>
        </authorList>
    </citation>
    <scope>NUCLEOTIDE SEQUENCE [LARGE SCALE GENOMIC DNA]</scope>
    <source>
        <strain evidence="2 3">JH146</strain>
    </source>
</reference>
<dbReference type="NCBIfam" id="NF045780">
    <property type="entry name" value="TrlF_fam_ATP"/>
    <property type="match status" value="1"/>
</dbReference>
<feature type="coiled-coil region" evidence="1">
    <location>
        <begin position="457"/>
        <end position="491"/>
    </location>
</feature>
<dbReference type="Gene3D" id="3.40.50.300">
    <property type="entry name" value="P-loop containing nucleotide triphosphate hydrolases"/>
    <property type="match status" value="2"/>
</dbReference>
<dbReference type="PANTHER" id="PTHR32182">
    <property type="entry name" value="DNA REPLICATION AND REPAIR PROTEIN RECF"/>
    <property type="match status" value="1"/>
</dbReference>
<keyword evidence="1" id="KW-0175">Coiled coil</keyword>
<dbReference type="SUPFAM" id="SSF52540">
    <property type="entry name" value="P-loop containing nucleoside triphosphate hydrolases"/>
    <property type="match status" value="1"/>
</dbReference>
<gene>
    <name evidence="2" type="ORF">JH146_0492</name>
</gene>
<accession>A0A076LET6</accession>
<dbReference type="GO" id="GO:0000731">
    <property type="term" value="P:DNA synthesis involved in DNA repair"/>
    <property type="evidence" value="ECO:0007669"/>
    <property type="project" value="TreeGrafter"/>
</dbReference>
<dbReference type="KEGG" id="mjh:JH146_0492"/>
<feature type="coiled-coil region" evidence="1">
    <location>
        <begin position="526"/>
        <end position="553"/>
    </location>
</feature>
<dbReference type="Proteomes" id="UP000028781">
    <property type="component" value="Chromosome"/>
</dbReference>